<gene>
    <name evidence="4" type="ORF">SAMN05421720_10885</name>
</gene>
<dbReference type="PANTHER" id="PTHR22911:SF135">
    <property type="entry name" value="BLR4310 PROTEIN"/>
    <property type="match status" value="1"/>
</dbReference>
<dbReference type="SUPFAM" id="SSF103481">
    <property type="entry name" value="Multidrug resistance efflux transporter EmrE"/>
    <property type="match status" value="2"/>
</dbReference>
<feature type="transmembrane region" description="Helical" evidence="2">
    <location>
        <begin position="258"/>
        <end position="278"/>
    </location>
</feature>
<feature type="transmembrane region" description="Helical" evidence="2">
    <location>
        <begin position="201"/>
        <end position="223"/>
    </location>
</feature>
<sequence>MQTPAASRLPASPSAGRATPPSGDAPLAGILFMLMAVALFSVMDTLAKALTTSFPVAQILLFRAAASLLVLLPLAWAFGGPALVRQVRGAERKLLVAGLLGAAALSCFLMAWRTLPLVEVGAVLFAAPVIVTALSVPLLREPVGLHRWSAVIVGFIGVMVVLRPGGAVFVPEALWAVLGGLCYALWMISLRTAGKAVSPNLVAVTNALIMLALALPLALWVWTPPSLPQATALVGLGIVGGLAQFCLVRAFSLAPAALVAPFDYSYILYATILGYFVFGDLPALSTWIGAGLLTASGLYIIHRERVTARRS</sequence>
<evidence type="ECO:0000259" key="3">
    <source>
        <dbReference type="Pfam" id="PF00892"/>
    </source>
</evidence>
<feature type="transmembrane region" description="Helical" evidence="2">
    <location>
        <begin position="27"/>
        <end position="47"/>
    </location>
</feature>
<feature type="domain" description="EamA" evidence="3">
    <location>
        <begin position="173"/>
        <end position="296"/>
    </location>
</feature>
<evidence type="ECO:0000256" key="2">
    <source>
        <dbReference type="SAM" id="Phobius"/>
    </source>
</evidence>
<feature type="compositionally biased region" description="Low complexity" evidence="1">
    <location>
        <begin position="1"/>
        <end position="18"/>
    </location>
</feature>
<feature type="transmembrane region" description="Helical" evidence="2">
    <location>
        <begin position="59"/>
        <end position="82"/>
    </location>
</feature>
<reference evidence="4 5" key="1">
    <citation type="submission" date="2016-10" db="EMBL/GenBank/DDBJ databases">
        <authorList>
            <person name="de Groot N.N."/>
        </authorList>
    </citation>
    <scope>NUCLEOTIDE SEQUENCE [LARGE SCALE GENOMIC DNA]</scope>
    <source>
        <strain evidence="4 5">ATCC 700224</strain>
    </source>
</reference>
<keyword evidence="5" id="KW-1185">Reference proteome</keyword>
<dbReference type="Proteomes" id="UP000199412">
    <property type="component" value="Unassembled WGS sequence"/>
</dbReference>
<feature type="transmembrane region" description="Helical" evidence="2">
    <location>
        <begin position="168"/>
        <end position="189"/>
    </location>
</feature>
<evidence type="ECO:0000256" key="1">
    <source>
        <dbReference type="SAM" id="MobiDB-lite"/>
    </source>
</evidence>
<dbReference type="EMBL" id="FNAP01000008">
    <property type="protein sequence ID" value="SDE56340.1"/>
    <property type="molecule type" value="Genomic_DNA"/>
</dbReference>
<keyword evidence="2" id="KW-0472">Membrane</keyword>
<dbReference type="InterPro" id="IPR000620">
    <property type="entry name" value="EamA_dom"/>
</dbReference>
<keyword evidence="2" id="KW-0812">Transmembrane</keyword>
<accession>A0A1G7DYK2</accession>
<feature type="transmembrane region" description="Helical" evidence="2">
    <location>
        <begin position="94"/>
        <end position="112"/>
    </location>
</feature>
<feature type="region of interest" description="Disordered" evidence="1">
    <location>
        <begin position="1"/>
        <end position="21"/>
    </location>
</feature>
<dbReference type="AlphaFoldDB" id="A0A1G7DYK2"/>
<evidence type="ECO:0000313" key="4">
    <source>
        <dbReference type="EMBL" id="SDE56340.1"/>
    </source>
</evidence>
<proteinExistence type="predicted"/>
<dbReference type="OrthoDB" id="9812899at2"/>
<dbReference type="Pfam" id="PF00892">
    <property type="entry name" value="EamA"/>
    <property type="match status" value="2"/>
</dbReference>
<organism evidence="4 5">
    <name type="scientific">Rhodospira trueperi</name>
    <dbReference type="NCBI Taxonomy" id="69960"/>
    <lineage>
        <taxon>Bacteria</taxon>
        <taxon>Pseudomonadati</taxon>
        <taxon>Pseudomonadota</taxon>
        <taxon>Alphaproteobacteria</taxon>
        <taxon>Rhodospirillales</taxon>
        <taxon>Rhodospirillaceae</taxon>
        <taxon>Rhodospira</taxon>
    </lineage>
</organism>
<feature type="transmembrane region" description="Helical" evidence="2">
    <location>
        <begin position="229"/>
        <end position="251"/>
    </location>
</feature>
<feature type="domain" description="EamA" evidence="3">
    <location>
        <begin position="28"/>
        <end position="162"/>
    </location>
</feature>
<feature type="transmembrane region" description="Helical" evidence="2">
    <location>
        <begin position="284"/>
        <end position="301"/>
    </location>
</feature>
<evidence type="ECO:0000313" key="5">
    <source>
        <dbReference type="Proteomes" id="UP000199412"/>
    </source>
</evidence>
<dbReference type="RefSeq" id="WP_092786446.1">
    <property type="nucleotide sequence ID" value="NZ_FNAP01000008.1"/>
</dbReference>
<dbReference type="PANTHER" id="PTHR22911">
    <property type="entry name" value="ACYL-MALONYL CONDENSING ENZYME-RELATED"/>
    <property type="match status" value="1"/>
</dbReference>
<protein>
    <submittedName>
        <fullName evidence="4">Uncharacterized membrane protein</fullName>
    </submittedName>
</protein>
<dbReference type="InterPro" id="IPR037185">
    <property type="entry name" value="EmrE-like"/>
</dbReference>
<feature type="transmembrane region" description="Helical" evidence="2">
    <location>
        <begin position="145"/>
        <end position="162"/>
    </location>
</feature>
<name>A0A1G7DYK2_9PROT</name>
<feature type="transmembrane region" description="Helical" evidence="2">
    <location>
        <begin position="118"/>
        <end position="138"/>
    </location>
</feature>
<dbReference type="GO" id="GO:0016020">
    <property type="term" value="C:membrane"/>
    <property type="evidence" value="ECO:0007669"/>
    <property type="project" value="InterPro"/>
</dbReference>
<keyword evidence="2" id="KW-1133">Transmembrane helix</keyword>